<accession>G2XNZ9</accession>
<protein>
    <submittedName>
        <fullName evidence="1">Uncharacterized protein</fullName>
    </submittedName>
</protein>
<dbReference type="HOGENOM" id="CLU_3350951_0_0_1"/>
<dbReference type="Proteomes" id="UP000008177">
    <property type="component" value="Unplaced contigs"/>
</dbReference>
<dbReference type="EMBL" id="FQ790246">
    <property type="protein sequence ID" value="CCD42605.1"/>
    <property type="molecule type" value="Genomic_DNA"/>
</dbReference>
<name>G2XNZ9_BOTF4</name>
<dbReference type="InParanoid" id="G2XNZ9"/>
<reference evidence="2" key="1">
    <citation type="journal article" date="2011" name="PLoS Genet.">
        <title>Genomic analysis of the necrotrophic fungal pathogens Sclerotinia sclerotiorum and Botrytis cinerea.</title>
        <authorList>
            <person name="Amselem J."/>
            <person name="Cuomo C.A."/>
            <person name="van Kan J.A."/>
            <person name="Viaud M."/>
            <person name="Benito E.P."/>
            <person name="Couloux A."/>
            <person name="Coutinho P.M."/>
            <person name="de Vries R.P."/>
            <person name="Dyer P.S."/>
            <person name="Fillinger S."/>
            <person name="Fournier E."/>
            <person name="Gout L."/>
            <person name="Hahn M."/>
            <person name="Kohn L."/>
            <person name="Lapalu N."/>
            <person name="Plummer K.M."/>
            <person name="Pradier J.M."/>
            <person name="Quevillon E."/>
            <person name="Sharon A."/>
            <person name="Simon A."/>
            <person name="ten Have A."/>
            <person name="Tudzynski B."/>
            <person name="Tudzynski P."/>
            <person name="Wincker P."/>
            <person name="Andrew M."/>
            <person name="Anthouard V."/>
            <person name="Beever R.E."/>
            <person name="Beffa R."/>
            <person name="Benoit I."/>
            <person name="Bouzid O."/>
            <person name="Brault B."/>
            <person name="Chen Z."/>
            <person name="Choquer M."/>
            <person name="Collemare J."/>
            <person name="Cotton P."/>
            <person name="Danchin E.G."/>
            <person name="Da Silva C."/>
            <person name="Gautier A."/>
            <person name="Giraud C."/>
            <person name="Giraud T."/>
            <person name="Gonzalez C."/>
            <person name="Grossetete S."/>
            <person name="Guldener U."/>
            <person name="Henrissat B."/>
            <person name="Howlett B.J."/>
            <person name="Kodira C."/>
            <person name="Kretschmer M."/>
            <person name="Lappartient A."/>
            <person name="Leroch M."/>
            <person name="Levis C."/>
            <person name="Mauceli E."/>
            <person name="Neuveglise C."/>
            <person name="Oeser B."/>
            <person name="Pearson M."/>
            <person name="Poulain J."/>
            <person name="Poussereau N."/>
            <person name="Quesneville H."/>
            <person name="Rascle C."/>
            <person name="Schumacher J."/>
            <person name="Segurens B."/>
            <person name="Sexton A."/>
            <person name="Silva E."/>
            <person name="Sirven C."/>
            <person name="Soanes D.M."/>
            <person name="Talbot N.J."/>
            <person name="Templeton M."/>
            <person name="Yandava C."/>
            <person name="Yarden O."/>
            <person name="Zeng Q."/>
            <person name="Rollins J.A."/>
            <person name="Lebrun M.H."/>
            <person name="Dickman M."/>
        </authorList>
    </citation>
    <scope>NUCLEOTIDE SEQUENCE [LARGE SCALE GENOMIC DNA]</scope>
    <source>
        <strain evidence="2">T4</strain>
    </source>
</reference>
<organism evidence="1 2">
    <name type="scientific">Botryotinia fuckeliana (strain T4)</name>
    <name type="common">Noble rot fungus</name>
    <name type="synonym">Botrytis cinerea</name>
    <dbReference type="NCBI Taxonomy" id="999810"/>
    <lineage>
        <taxon>Eukaryota</taxon>
        <taxon>Fungi</taxon>
        <taxon>Dikarya</taxon>
        <taxon>Ascomycota</taxon>
        <taxon>Pezizomycotina</taxon>
        <taxon>Leotiomycetes</taxon>
        <taxon>Helotiales</taxon>
        <taxon>Sclerotiniaceae</taxon>
        <taxon>Botrytis</taxon>
    </lineage>
</organism>
<dbReference type="AlphaFoldDB" id="G2XNZ9"/>
<evidence type="ECO:0000313" key="1">
    <source>
        <dbReference type="EMBL" id="CCD42605.1"/>
    </source>
</evidence>
<evidence type="ECO:0000313" key="2">
    <source>
        <dbReference type="Proteomes" id="UP000008177"/>
    </source>
</evidence>
<gene>
    <name evidence="1" type="ORF">BofuT4_uP076880.1</name>
</gene>
<sequence length="37" mass="4185">MEIAYIAELMTAFATFFRIQTSSNLTTRKDVAVLFIA</sequence>
<proteinExistence type="predicted"/>